<evidence type="ECO:0000259" key="8">
    <source>
        <dbReference type="SMART" id="SM00739"/>
    </source>
</evidence>
<feature type="domain" description="KOW" evidence="8">
    <location>
        <begin position="8"/>
        <end position="35"/>
    </location>
</feature>
<dbReference type="GO" id="GO:0005840">
    <property type="term" value="C:ribosome"/>
    <property type="evidence" value="ECO:0007669"/>
    <property type="project" value="UniProtKB-KW"/>
</dbReference>
<keyword evidence="9" id="KW-0934">Plastid</keyword>
<evidence type="ECO:0000256" key="6">
    <source>
        <dbReference type="HAMAP-Rule" id="MF_01326"/>
    </source>
</evidence>
<keyword evidence="9" id="KW-0150">Chloroplast</keyword>
<dbReference type="GO" id="GO:0009507">
    <property type="term" value="C:chloroplast"/>
    <property type="evidence" value="ECO:0007669"/>
    <property type="project" value="UniProtKB-SubCell"/>
</dbReference>
<comment type="similarity">
    <text evidence="2 6 7">Belongs to the universal ribosomal protein uL24 family.</text>
</comment>
<dbReference type="GO" id="GO:1990904">
    <property type="term" value="C:ribonucleoprotein complex"/>
    <property type="evidence" value="ECO:0007669"/>
    <property type="project" value="UniProtKB-KW"/>
</dbReference>
<dbReference type="HAMAP" id="MF_01326_B">
    <property type="entry name" value="Ribosomal_uL24_B"/>
    <property type="match status" value="1"/>
</dbReference>
<evidence type="ECO:0000313" key="9">
    <source>
        <dbReference type="EMBL" id="ARW61710.1"/>
    </source>
</evidence>
<evidence type="ECO:0000256" key="4">
    <source>
        <dbReference type="ARBA" id="ARBA00023274"/>
    </source>
</evidence>
<dbReference type="InterPro" id="IPR014722">
    <property type="entry name" value="Rib_uL2_dom2"/>
</dbReference>
<dbReference type="AlphaFoldDB" id="A0A1Z1M6Y1"/>
<dbReference type="PROSITE" id="PS01108">
    <property type="entry name" value="RIBOSOMAL_L24"/>
    <property type="match status" value="1"/>
</dbReference>
<evidence type="ECO:0000256" key="7">
    <source>
        <dbReference type="RuleBase" id="RU003477"/>
    </source>
</evidence>
<dbReference type="NCBIfam" id="TIGR01079">
    <property type="entry name" value="rplX_bact"/>
    <property type="match status" value="1"/>
</dbReference>
<evidence type="ECO:0000256" key="1">
    <source>
        <dbReference type="ARBA" id="ARBA00004072"/>
    </source>
</evidence>
<dbReference type="Pfam" id="PF00467">
    <property type="entry name" value="KOW"/>
    <property type="match status" value="1"/>
</dbReference>
<dbReference type="InterPro" id="IPR005824">
    <property type="entry name" value="KOW"/>
</dbReference>
<evidence type="ECO:0000256" key="2">
    <source>
        <dbReference type="ARBA" id="ARBA00010618"/>
    </source>
</evidence>
<accession>A0A1Z1M6Y1</accession>
<reference evidence="9" key="1">
    <citation type="journal article" date="2017" name="J. Phycol.">
        <title>Analysis of chloroplast genomes and a supermatrix inform reclassification of the Rhodomelaceae (Rhodophyta).</title>
        <authorList>
            <person name="Diaz-Tapia P."/>
            <person name="Maggs C.A."/>
            <person name="West J.A."/>
            <person name="Verbruggen H."/>
        </authorList>
    </citation>
    <scope>NUCLEOTIDE SEQUENCE</scope>
    <source>
        <strain evidence="9">JW3660</strain>
    </source>
</reference>
<dbReference type="SUPFAM" id="SSF50104">
    <property type="entry name" value="Translation proteins SH3-like domain"/>
    <property type="match status" value="1"/>
</dbReference>
<dbReference type="InterPro" id="IPR008991">
    <property type="entry name" value="Translation_prot_SH3-like_sf"/>
</dbReference>
<keyword evidence="4 6" id="KW-0687">Ribonucleoprotein</keyword>
<keyword evidence="3 6" id="KW-0689">Ribosomal protein</keyword>
<dbReference type="Pfam" id="PF17136">
    <property type="entry name" value="ribosomal_L24"/>
    <property type="match status" value="1"/>
</dbReference>
<dbReference type="CDD" id="cd06089">
    <property type="entry name" value="KOW_RPL26"/>
    <property type="match status" value="1"/>
</dbReference>
<dbReference type="GO" id="GO:0003735">
    <property type="term" value="F:structural constituent of ribosome"/>
    <property type="evidence" value="ECO:0007669"/>
    <property type="project" value="InterPro"/>
</dbReference>
<dbReference type="EMBL" id="MF101419">
    <property type="protein sequence ID" value="ARW61710.1"/>
    <property type="molecule type" value="Genomic_DNA"/>
</dbReference>
<dbReference type="SMART" id="SM00739">
    <property type="entry name" value="KOW"/>
    <property type="match status" value="1"/>
</dbReference>
<comment type="subcellular location">
    <subcellularLocation>
        <location evidence="6">Plastid</location>
        <location evidence="6">Chloroplast</location>
    </subcellularLocation>
</comment>
<dbReference type="RefSeq" id="YP_009393148.1">
    <property type="nucleotide sequence ID" value="NC_035266.1"/>
</dbReference>
<gene>
    <name evidence="6 9" type="primary">rpl24</name>
</gene>
<dbReference type="Gene3D" id="2.30.30.30">
    <property type="match status" value="1"/>
</dbReference>
<dbReference type="InterPro" id="IPR003256">
    <property type="entry name" value="Ribosomal_uL24"/>
</dbReference>
<evidence type="ECO:0000256" key="3">
    <source>
        <dbReference type="ARBA" id="ARBA00022980"/>
    </source>
</evidence>
<organism evidence="9">
    <name type="scientific">Bostrychia moritziana</name>
    <name type="common">Red alga</name>
    <name type="synonym">Polysiphonia moritziana</name>
    <dbReference type="NCBI Taxonomy" id="103713"/>
    <lineage>
        <taxon>Eukaryota</taxon>
        <taxon>Rhodophyta</taxon>
        <taxon>Florideophyceae</taxon>
        <taxon>Rhodymeniophycidae</taxon>
        <taxon>Ceramiales</taxon>
        <taxon>Rhodomelaceae</taxon>
        <taxon>Bostrychia</taxon>
    </lineage>
</organism>
<name>A0A1Z1M6Y1_BOSMO</name>
<dbReference type="GO" id="GO:0006412">
    <property type="term" value="P:translation"/>
    <property type="evidence" value="ECO:0007669"/>
    <property type="project" value="UniProtKB-UniRule"/>
</dbReference>
<comment type="function">
    <text evidence="1 6">One of two assembly initiator proteins, it binds directly to the 5'-end of the 23S rRNA, where it nucleates assembly of the 50S subunit.</text>
</comment>
<protein>
    <recommendedName>
        <fullName evidence="5 6">Large ribosomal subunit protein uL24c</fullName>
    </recommendedName>
</protein>
<keyword evidence="6" id="KW-0699">rRNA-binding</keyword>
<dbReference type="InterPro" id="IPR005825">
    <property type="entry name" value="Ribosomal_uL24_CS"/>
</dbReference>
<sequence>MKNNKNKRFKEGDIVTIISGKDKGKKGKIINISCNNQLKVEGINIQTKHIKPKQNEEKGEIKKIEGPIHESNVKIINIKK</sequence>
<geneLocation type="chloroplast" evidence="9"/>
<dbReference type="GeneID" id="33354794"/>
<dbReference type="GO" id="GO:0019843">
    <property type="term" value="F:rRNA binding"/>
    <property type="evidence" value="ECO:0007669"/>
    <property type="project" value="UniProtKB-UniRule"/>
</dbReference>
<keyword evidence="6" id="KW-0694">RNA-binding</keyword>
<dbReference type="InterPro" id="IPR057264">
    <property type="entry name" value="Ribosomal_uL24_C"/>
</dbReference>
<comment type="subunit">
    <text evidence="6">Part of the 50S ribosomal subunit.</text>
</comment>
<evidence type="ECO:0000256" key="5">
    <source>
        <dbReference type="ARBA" id="ARBA00035282"/>
    </source>
</evidence>
<dbReference type="InterPro" id="IPR041988">
    <property type="entry name" value="Ribosomal_uL24_KOW"/>
</dbReference>
<proteinExistence type="inferred from homology"/>
<dbReference type="PANTHER" id="PTHR12903">
    <property type="entry name" value="MITOCHONDRIAL RIBOSOMAL PROTEIN L24"/>
    <property type="match status" value="1"/>
</dbReference>